<comment type="subcellular location">
    <subcellularLocation>
        <location evidence="1">Nucleus</location>
        <location evidence="1">Nucleolus</location>
    </subcellularLocation>
</comment>
<accession>A0A6P4E0W9</accession>
<name>A0A6P4E0W9_DRORH</name>
<evidence type="ECO:0000259" key="3">
    <source>
        <dbReference type="Pfam" id="PF08698"/>
    </source>
</evidence>
<protein>
    <submittedName>
        <fullName evidence="4">Deoxynucleotidyltransferase terminal-interacting protein 2</fullName>
    </submittedName>
</protein>
<feature type="domain" description="Fcf2 pre-rRNA processing C-terminal" evidence="3">
    <location>
        <begin position="159"/>
        <end position="249"/>
    </location>
</feature>
<evidence type="ECO:0000256" key="2">
    <source>
        <dbReference type="ARBA" id="ARBA00023242"/>
    </source>
</evidence>
<sequence length="276" mass="32275">MDSMFLLDSTGHRDINDEQLSCIIYSREPQFPEKKEGIIGDDQQKNEIEFFGLRLNCKEVLNVVSPVPDKSKTVSNVKRHLEEVGEKVVENSKKPNLATRKRVSVLDHNATDMGMRRKIVEWNMKGSRRALNPDLDQRNALPTVGKRQQPILNRAERGKTKGSGWFNLPATEVTEDMRNDLKIIQMRSVLNPKQFYKKNDYKILPKFFQIGTVTHSALDNFKDKKARKTKSIVAELLDDEMFQKFNKKKYQEVIQRTDKYAQRKIMKKMKKFRKNK</sequence>
<proteinExistence type="predicted"/>
<gene>
    <name evidence="4" type="primary">LOC108039109</name>
</gene>
<dbReference type="Pfam" id="PF08698">
    <property type="entry name" value="Fcf2"/>
    <property type="match status" value="1"/>
</dbReference>
<organism evidence="4">
    <name type="scientific">Drosophila rhopaloa</name>
    <name type="common">Fruit fly</name>
    <dbReference type="NCBI Taxonomy" id="1041015"/>
    <lineage>
        <taxon>Eukaryota</taxon>
        <taxon>Metazoa</taxon>
        <taxon>Ecdysozoa</taxon>
        <taxon>Arthropoda</taxon>
        <taxon>Hexapoda</taxon>
        <taxon>Insecta</taxon>
        <taxon>Pterygota</taxon>
        <taxon>Neoptera</taxon>
        <taxon>Endopterygota</taxon>
        <taxon>Diptera</taxon>
        <taxon>Brachycera</taxon>
        <taxon>Muscomorpha</taxon>
        <taxon>Ephydroidea</taxon>
        <taxon>Drosophilidae</taxon>
        <taxon>Drosophila</taxon>
        <taxon>Sophophora</taxon>
    </lineage>
</organism>
<dbReference type="AlphaFoldDB" id="A0A6P4E0W9"/>
<dbReference type="RefSeq" id="XP_016971522.1">
    <property type="nucleotide sequence ID" value="XM_017116033.1"/>
</dbReference>
<dbReference type="GO" id="GO:0006396">
    <property type="term" value="P:RNA processing"/>
    <property type="evidence" value="ECO:0007669"/>
    <property type="project" value="TreeGrafter"/>
</dbReference>
<reference evidence="4" key="1">
    <citation type="submission" date="2025-08" db="UniProtKB">
        <authorList>
            <consortium name="RefSeq"/>
        </authorList>
    </citation>
    <scope>IDENTIFICATION</scope>
</reference>
<dbReference type="InterPro" id="IPR014810">
    <property type="entry name" value="Fcf2_C"/>
</dbReference>
<evidence type="ECO:0000313" key="4">
    <source>
        <dbReference type="RefSeq" id="XP_016971522.1"/>
    </source>
</evidence>
<evidence type="ECO:0000256" key="1">
    <source>
        <dbReference type="ARBA" id="ARBA00004604"/>
    </source>
</evidence>
<dbReference type="PANTHER" id="PTHR21686:SF12">
    <property type="entry name" value="DEOXYNUCLEOTIDYLTRANSFERASE TERMINAL-INTERACTING PROTEIN 2"/>
    <property type="match status" value="1"/>
</dbReference>
<dbReference type="InterPro" id="IPR039883">
    <property type="entry name" value="Fcf2/DNTTIP2"/>
</dbReference>
<dbReference type="PANTHER" id="PTHR21686">
    <property type="entry name" value="DEOXYNUCLEOTIDYLTRANSFERASE TERMINAL-INTERACTING PROTEIN 2"/>
    <property type="match status" value="1"/>
</dbReference>
<dbReference type="GO" id="GO:0005730">
    <property type="term" value="C:nucleolus"/>
    <property type="evidence" value="ECO:0007669"/>
    <property type="project" value="UniProtKB-SubCell"/>
</dbReference>
<keyword evidence="2" id="KW-0539">Nucleus</keyword>
<dbReference type="GO" id="GO:0003723">
    <property type="term" value="F:RNA binding"/>
    <property type="evidence" value="ECO:0007669"/>
    <property type="project" value="TreeGrafter"/>
</dbReference>